<dbReference type="KEGG" id="gsn:YC6258_03934"/>
<organism evidence="2 3">
    <name type="scientific">Gynuella sunshinyii YC6258</name>
    <dbReference type="NCBI Taxonomy" id="1445510"/>
    <lineage>
        <taxon>Bacteria</taxon>
        <taxon>Pseudomonadati</taxon>
        <taxon>Pseudomonadota</taxon>
        <taxon>Gammaproteobacteria</taxon>
        <taxon>Oceanospirillales</taxon>
        <taxon>Saccharospirillaceae</taxon>
        <taxon>Gynuella</taxon>
    </lineage>
</organism>
<dbReference type="EMBL" id="CP007142">
    <property type="protein sequence ID" value="AJQ95970.1"/>
    <property type="molecule type" value="Genomic_DNA"/>
</dbReference>
<dbReference type="AlphaFoldDB" id="A0A0C5V9C1"/>
<dbReference type="HOGENOM" id="CLU_3290408_0_0_6"/>
<keyword evidence="1" id="KW-0812">Transmembrane</keyword>
<name>A0A0C5V9C1_9GAMM</name>
<reference evidence="2 3" key="1">
    <citation type="submission" date="2014-01" db="EMBL/GenBank/DDBJ databases">
        <title>Full genme sequencing of cellulolytic bacterium Gynuella sunshinyii YC6258T gen. nov., sp. nov.</title>
        <authorList>
            <person name="Khan H."/>
            <person name="Chung E.J."/>
            <person name="Chung Y.R."/>
        </authorList>
    </citation>
    <scope>NUCLEOTIDE SEQUENCE [LARGE SCALE GENOMIC DNA]</scope>
    <source>
        <strain evidence="2 3">YC6258</strain>
    </source>
</reference>
<proteinExistence type="predicted"/>
<dbReference type="STRING" id="1445510.YC6258_03934"/>
<accession>A0A0C5V9C1</accession>
<protein>
    <submittedName>
        <fullName evidence="2">Uncharacterized protein</fullName>
    </submittedName>
</protein>
<keyword evidence="3" id="KW-1185">Reference proteome</keyword>
<evidence type="ECO:0000313" key="2">
    <source>
        <dbReference type="EMBL" id="AJQ95970.1"/>
    </source>
</evidence>
<dbReference type="Proteomes" id="UP000032266">
    <property type="component" value="Chromosome"/>
</dbReference>
<sequence>MFSPSFAALTATPLLGISSLLIIFECLYCVADPEAINDLG</sequence>
<keyword evidence="1" id="KW-0472">Membrane</keyword>
<evidence type="ECO:0000313" key="3">
    <source>
        <dbReference type="Proteomes" id="UP000032266"/>
    </source>
</evidence>
<evidence type="ECO:0000256" key="1">
    <source>
        <dbReference type="SAM" id="Phobius"/>
    </source>
</evidence>
<keyword evidence="1" id="KW-1133">Transmembrane helix</keyword>
<feature type="transmembrane region" description="Helical" evidence="1">
    <location>
        <begin position="6"/>
        <end position="31"/>
    </location>
</feature>
<gene>
    <name evidence="2" type="ORF">YC6258_03934</name>
</gene>